<evidence type="ECO:0000256" key="1">
    <source>
        <dbReference type="SAM" id="MobiDB-lite"/>
    </source>
</evidence>
<feature type="region of interest" description="Disordered" evidence="1">
    <location>
        <begin position="41"/>
        <end position="62"/>
    </location>
</feature>
<dbReference type="PATRIC" id="fig|401562.3.peg.2299"/>
<name>A0A175R748_9HYPH</name>
<dbReference type="AlphaFoldDB" id="A0A175R748"/>
<protein>
    <submittedName>
        <fullName evidence="2">Uncharacterized protein</fullName>
    </submittedName>
</protein>
<organism evidence="2 3">
    <name type="scientific">Aureimonas ureilytica</name>
    <dbReference type="NCBI Taxonomy" id="401562"/>
    <lineage>
        <taxon>Bacteria</taxon>
        <taxon>Pseudomonadati</taxon>
        <taxon>Pseudomonadota</taxon>
        <taxon>Alphaproteobacteria</taxon>
        <taxon>Hyphomicrobiales</taxon>
        <taxon>Aurantimonadaceae</taxon>
        <taxon>Aureimonas</taxon>
    </lineage>
</organism>
<evidence type="ECO:0000313" key="3">
    <source>
        <dbReference type="Proteomes" id="UP000078272"/>
    </source>
</evidence>
<proteinExistence type="predicted"/>
<sequence length="187" mass="19757">MVDYVPPRVLFSQNPLKGLDMVALTSLSTASILLQQTTSKAASLGDEGPGRSSQTQPTIGPSPAIGFAAKTVGSAIFNAVSVIGERQKETIKAVLDYIDREYVQSSEDIARTDPELAARPAFQDAASKQAAVGMALKQEVLADPAAILKLIEQIKAQRPDVSKEGVFGLMIAELGSRKSRAATSQTV</sequence>
<reference evidence="2 3" key="1">
    <citation type="journal article" date="2016" name="Front. Microbiol.">
        <title>Genomic Resource of Rice Seed Associated Bacteria.</title>
        <authorList>
            <person name="Midha S."/>
            <person name="Bansal K."/>
            <person name="Sharma S."/>
            <person name="Kumar N."/>
            <person name="Patil P.P."/>
            <person name="Chaudhry V."/>
            <person name="Patil P.B."/>
        </authorList>
    </citation>
    <scope>NUCLEOTIDE SEQUENCE [LARGE SCALE GENOMIC DNA]</scope>
    <source>
        <strain evidence="2 3">NS226</strain>
    </source>
</reference>
<accession>A0A175R748</accession>
<gene>
    <name evidence="2" type="ORF">NS226_13585</name>
</gene>
<dbReference type="EMBL" id="LDPZ01000025">
    <property type="protein sequence ID" value="KTQ95026.1"/>
    <property type="molecule type" value="Genomic_DNA"/>
</dbReference>
<dbReference type="Proteomes" id="UP000078272">
    <property type="component" value="Unassembled WGS sequence"/>
</dbReference>
<comment type="caution">
    <text evidence="2">The sequence shown here is derived from an EMBL/GenBank/DDBJ whole genome shotgun (WGS) entry which is preliminary data.</text>
</comment>
<evidence type="ECO:0000313" key="2">
    <source>
        <dbReference type="EMBL" id="KTQ95026.1"/>
    </source>
</evidence>